<sequence>MSDNDLIHEVDPNDLPPAPPAPMVVSPTAAPIKPFRVVRARTIAGATVAAIALIGIGAAGGVVWEKRAAPTEQPFAVPMGQRDIACVQVLRNGGVPEDCSRMYHLDFYP</sequence>
<evidence type="ECO:0000313" key="4">
    <source>
        <dbReference type="Proteomes" id="UP001519535"/>
    </source>
</evidence>
<feature type="transmembrane region" description="Helical" evidence="2">
    <location>
        <begin position="43"/>
        <end position="64"/>
    </location>
</feature>
<keyword evidence="2" id="KW-1133">Transmembrane helix</keyword>
<keyword evidence="2" id="KW-0472">Membrane</keyword>
<reference evidence="3 4" key="1">
    <citation type="submission" date="2021-05" db="EMBL/GenBank/DDBJ databases">
        <title>Mycobacterium acidophilum sp. nov., an extremely acid-tolerant member of the genus Mycobacterium.</title>
        <authorList>
            <person name="Xia J."/>
        </authorList>
    </citation>
    <scope>NUCLEOTIDE SEQUENCE [LARGE SCALE GENOMIC DNA]</scope>
    <source>
        <strain evidence="3 4">M1</strain>
    </source>
</reference>
<dbReference type="EMBL" id="JAHCLR010000035">
    <property type="protein sequence ID" value="MBS9535072.1"/>
    <property type="molecule type" value="Genomic_DNA"/>
</dbReference>
<gene>
    <name evidence="3" type="ORF">KIH27_15905</name>
</gene>
<feature type="region of interest" description="Disordered" evidence="1">
    <location>
        <begin position="1"/>
        <end position="22"/>
    </location>
</feature>
<comment type="caution">
    <text evidence="3">The sequence shown here is derived from an EMBL/GenBank/DDBJ whole genome shotgun (WGS) entry which is preliminary data.</text>
</comment>
<protein>
    <submittedName>
        <fullName evidence="3">Uncharacterized protein</fullName>
    </submittedName>
</protein>
<evidence type="ECO:0000313" key="3">
    <source>
        <dbReference type="EMBL" id="MBS9535072.1"/>
    </source>
</evidence>
<organism evidence="3 4">
    <name type="scientific">Mycolicibacter acidiphilus</name>
    <dbReference type="NCBI Taxonomy" id="2835306"/>
    <lineage>
        <taxon>Bacteria</taxon>
        <taxon>Bacillati</taxon>
        <taxon>Actinomycetota</taxon>
        <taxon>Actinomycetes</taxon>
        <taxon>Mycobacteriales</taxon>
        <taxon>Mycobacteriaceae</taxon>
        <taxon>Mycolicibacter</taxon>
    </lineage>
</organism>
<keyword evidence="4" id="KW-1185">Reference proteome</keyword>
<name>A0ABS5RLA4_9MYCO</name>
<proteinExistence type="predicted"/>
<feature type="compositionally biased region" description="Basic and acidic residues" evidence="1">
    <location>
        <begin position="1"/>
        <end position="11"/>
    </location>
</feature>
<evidence type="ECO:0000256" key="2">
    <source>
        <dbReference type="SAM" id="Phobius"/>
    </source>
</evidence>
<accession>A0ABS5RLA4</accession>
<evidence type="ECO:0000256" key="1">
    <source>
        <dbReference type="SAM" id="MobiDB-lite"/>
    </source>
</evidence>
<keyword evidence="2" id="KW-0812">Transmembrane</keyword>
<dbReference type="Proteomes" id="UP001519535">
    <property type="component" value="Unassembled WGS sequence"/>
</dbReference>
<dbReference type="RefSeq" id="WP_214093936.1">
    <property type="nucleotide sequence ID" value="NZ_JAHCLR010000035.1"/>
</dbReference>